<feature type="chain" id="PRO_5036443807" evidence="2">
    <location>
        <begin position="29"/>
        <end position="312"/>
    </location>
</feature>
<feature type="signal peptide" evidence="2">
    <location>
        <begin position="1"/>
        <end position="28"/>
    </location>
</feature>
<dbReference type="Proteomes" id="UP000005408">
    <property type="component" value="Unassembled WGS sequence"/>
</dbReference>
<evidence type="ECO:0000256" key="1">
    <source>
        <dbReference type="SAM" id="MobiDB-lite"/>
    </source>
</evidence>
<reference evidence="3" key="1">
    <citation type="submission" date="2022-08" db="UniProtKB">
        <authorList>
            <consortium name="EnsemblMetazoa"/>
        </authorList>
    </citation>
    <scope>IDENTIFICATION</scope>
    <source>
        <strain evidence="3">05x7-T-G4-1.051#20</strain>
    </source>
</reference>
<feature type="region of interest" description="Disordered" evidence="1">
    <location>
        <begin position="139"/>
        <end position="178"/>
    </location>
</feature>
<feature type="compositionally biased region" description="Basic residues" evidence="1">
    <location>
        <begin position="153"/>
        <end position="164"/>
    </location>
</feature>
<name>A0A8W8KG32_MAGGI</name>
<keyword evidence="2" id="KW-0732">Signal</keyword>
<sequence>MSVFQWNLHLPFWISFTALLLIYRPGCASMYSWKEGLNHCDASYSTRQPTLEDVSTLQHDSWIYVARIFLPEISEDFPDPDKCLRYHVNEKTAMFGDCKEKQNVQCLNYTQTDFEPTVTACYQQDENNLPCFSLPKIHEQKNHQGKGGGRPRGQGRRAAARGRGRGQGGRGRAAAGQNRIELAMQARQNRQTQIEERISSMDVESLRKTLALVCKREPFLLLDILDSPQDTNPAQEHMTTAPSCRREVIMLVMVEKSSAELEAIYNWAMIWAIIADSKPRGHSRIGVETTDGGWTWLTTSIDLAVLDLDITT</sequence>
<keyword evidence="4" id="KW-1185">Reference proteome</keyword>
<dbReference type="EnsemblMetazoa" id="G23743.1">
    <property type="protein sequence ID" value="G23743.1:cds"/>
    <property type="gene ID" value="G23743"/>
</dbReference>
<organism evidence="3 4">
    <name type="scientific">Magallana gigas</name>
    <name type="common">Pacific oyster</name>
    <name type="synonym">Crassostrea gigas</name>
    <dbReference type="NCBI Taxonomy" id="29159"/>
    <lineage>
        <taxon>Eukaryota</taxon>
        <taxon>Metazoa</taxon>
        <taxon>Spiralia</taxon>
        <taxon>Lophotrochozoa</taxon>
        <taxon>Mollusca</taxon>
        <taxon>Bivalvia</taxon>
        <taxon>Autobranchia</taxon>
        <taxon>Pteriomorphia</taxon>
        <taxon>Ostreida</taxon>
        <taxon>Ostreoidea</taxon>
        <taxon>Ostreidae</taxon>
        <taxon>Magallana</taxon>
    </lineage>
</organism>
<dbReference type="AlphaFoldDB" id="A0A8W8KG32"/>
<evidence type="ECO:0000256" key="2">
    <source>
        <dbReference type="SAM" id="SignalP"/>
    </source>
</evidence>
<protein>
    <submittedName>
        <fullName evidence="3">Uncharacterized protein</fullName>
    </submittedName>
</protein>
<evidence type="ECO:0000313" key="3">
    <source>
        <dbReference type="EnsemblMetazoa" id="G23743.1:cds"/>
    </source>
</evidence>
<proteinExistence type="predicted"/>
<accession>A0A8W8KG32</accession>
<evidence type="ECO:0000313" key="4">
    <source>
        <dbReference type="Proteomes" id="UP000005408"/>
    </source>
</evidence>